<feature type="compositionally biased region" description="Basic and acidic residues" evidence="1">
    <location>
        <begin position="176"/>
        <end position="185"/>
    </location>
</feature>
<sequence length="185" mass="20690">MDAEMCHRKEFNTDNDIIVYTVPRVPGTPVRADELRKLIINYMVRLGSDAVSLASVASGYLDVSPVSEGISPGRVHDTGPLSGVYTYINMTSRLAGPYRIELLNYQLLKLRHQRHTQNELLENLLLCVRHAASRVLRHSCAGARAQVENFQEAGESRPQNQRWSHKGGPGRGRGRPSSDCHSRMN</sequence>
<evidence type="ECO:0000256" key="1">
    <source>
        <dbReference type="SAM" id="MobiDB-lite"/>
    </source>
</evidence>
<evidence type="ECO:0000313" key="2">
    <source>
        <dbReference type="EMBL" id="GBP13542.1"/>
    </source>
</evidence>
<comment type="caution">
    <text evidence="2">The sequence shown here is derived from an EMBL/GenBank/DDBJ whole genome shotgun (WGS) entry which is preliminary data.</text>
</comment>
<evidence type="ECO:0000313" key="3">
    <source>
        <dbReference type="Proteomes" id="UP000299102"/>
    </source>
</evidence>
<feature type="region of interest" description="Disordered" evidence="1">
    <location>
        <begin position="151"/>
        <end position="185"/>
    </location>
</feature>
<protein>
    <submittedName>
        <fullName evidence="2">Uncharacterized protein</fullName>
    </submittedName>
</protein>
<name>A0A4C1TGD4_EUMVA</name>
<keyword evidence="3" id="KW-1185">Reference proteome</keyword>
<dbReference type="AlphaFoldDB" id="A0A4C1TGD4"/>
<proteinExistence type="predicted"/>
<dbReference type="EMBL" id="BGZK01005324">
    <property type="protein sequence ID" value="GBP13542.1"/>
    <property type="molecule type" value="Genomic_DNA"/>
</dbReference>
<reference evidence="2 3" key="1">
    <citation type="journal article" date="2019" name="Commun. Biol.">
        <title>The bagworm genome reveals a unique fibroin gene that provides high tensile strength.</title>
        <authorList>
            <person name="Kono N."/>
            <person name="Nakamura H."/>
            <person name="Ohtoshi R."/>
            <person name="Tomita M."/>
            <person name="Numata K."/>
            <person name="Arakawa K."/>
        </authorList>
    </citation>
    <scope>NUCLEOTIDE SEQUENCE [LARGE SCALE GENOMIC DNA]</scope>
</reference>
<accession>A0A4C1TGD4</accession>
<gene>
    <name evidence="2" type="ORF">EVAR_73894_1</name>
</gene>
<dbReference type="Proteomes" id="UP000299102">
    <property type="component" value="Unassembled WGS sequence"/>
</dbReference>
<organism evidence="2 3">
    <name type="scientific">Eumeta variegata</name>
    <name type="common">Bagworm moth</name>
    <name type="synonym">Eumeta japonica</name>
    <dbReference type="NCBI Taxonomy" id="151549"/>
    <lineage>
        <taxon>Eukaryota</taxon>
        <taxon>Metazoa</taxon>
        <taxon>Ecdysozoa</taxon>
        <taxon>Arthropoda</taxon>
        <taxon>Hexapoda</taxon>
        <taxon>Insecta</taxon>
        <taxon>Pterygota</taxon>
        <taxon>Neoptera</taxon>
        <taxon>Endopterygota</taxon>
        <taxon>Lepidoptera</taxon>
        <taxon>Glossata</taxon>
        <taxon>Ditrysia</taxon>
        <taxon>Tineoidea</taxon>
        <taxon>Psychidae</taxon>
        <taxon>Oiketicinae</taxon>
        <taxon>Eumeta</taxon>
    </lineage>
</organism>